<dbReference type="KEGG" id="abac:LuPra_00506"/>
<sequence length="359" mass="36557">MPLPPRTLPDVFTARDIARASGARADVVSDLIASGDIRSIDGEFVPYVDAVDAARRLRAGPFAAHSSAPAITATPGSLFSRARGAERSPGLPAAASAAVHGMVLGGLLLATLVPLGSSAANTVDPVPSEKLRMVYLNLPGPGGGGGGGGLRMKRPASQAKRTGTSALKSPIPERQPPPEAPAPKIQEPPPTPPDPEPLPPVEAPIAARSNDPVTQPGVLEQRPAAPPSRGPGDGGGAGTGKGTGLGEGTGSGVGEGEGGGEGGGPFRPGSGIQPPRLLNEVKPDYTEDARRRGLEGEVVLEIVVRHDGRVGDVRVLKGLGAGLDQQAIQAVRRWTFAAATRKGRPVDVIVEVAVEFTLR</sequence>
<dbReference type="Pfam" id="PF03544">
    <property type="entry name" value="TonB_C"/>
    <property type="match status" value="1"/>
</dbReference>
<dbReference type="SUPFAM" id="SSF74653">
    <property type="entry name" value="TolA/TonB C-terminal domain"/>
    <property type="match status" value="1"/>
</dbReference>
<evidence type="ECO:0000256" key="5">
    <source>
        <dbReference type="ARBA" id="ARBA00022519"/>
    </source>
</evidence>
<dbReference type="STRING" id="1855912.LuPra_00506"/>
<feature type="compositionally biased region" description="Pro residues" evidence="10">
    <location>
        <begin position="173"/>
        <end position="202"/>
    </location>
</feature>
<name>A0A143PHV3_LUTPR</name>
<dbReference type="GO" id="GO:0015891">
    <property type="term" value="P:siderophore transport"/>
    <property type="evidence" value="ECO:0007669"/>
    <property type="project" value="InterPro"/>
</dbReference>
<dbReference type="PRINTS" id="PR01374">
    <property type="entry name" value="TONBPROTEIN"/>
</dbReference>
<dbReference type="InterPro" id="IPR037682">
    <property type="entry name" value="TonB_C"/>
</dbReference>
<dbReference type="GO" id="GO:0030288">
    <property type="term" value="C:outer membrane-bounded periplasmic space"/>
    <property type="evidence" value="ECO:0007669"/>
    <property type="project" value="InterPro"/>
</dbReference>
<organism evidence="12 13">
    <name type="scientific">Luteitalea pratensis</name>
    <dbReference type="NCBI Taxonomy" id="1855912"/>
    <lineage>
        <taxon>Bacteria</taxon>
        <taxon>Pseudomonadati</taxon>
        <taxon>Acidobacteriota</taxon>
        <taxon>Vicinamibacteria</taxon>
        <taxon>Vicinamibacterales</taxon>
        <taxon>Vicinamibacteraceae</taxon>
        <taxon>Luteitalea</taxon>
    </lineage>
</organism>
<feature type="domain" description="TonB C-terminal" evidence="11">
    <location>
        <begin position="270"/>
        <end position="359"/>
    </location>
</feature>
<dbReference type="PROSITE" id="PS52015">
    <property type="entry name" value="TONB_CTD"/>
    <property type="match status" value="1"/>
</dbReference>
<evidence type="ECO:0000256" key="1">
    <source>
        <dbReference type="ARBA" id="ARBA00004383"/>
    </source>
</evidence>
<feature type="compositionally biased region" description="Gly residues" evidence="10">
    <location>
        <begin position="231"/>
        <end position="266"/>
    </location>
</feature>
<evidence type="ECO:0000256" key="7">
    <source>
        <dbReference type="ARBA" id="ARBA00022927"/>
    </source>
</evidence>
<evidence type="ECO:0000256" key="6">
    <source>
        <dbReference type="ARBA" id="ARBA00022692"/>
    </source>
</evidence>
<accession>A0A143PHV3</accession>
<evidence type="ECO:0000313" key="12">
    <source>
        <dbReference type="EMBL" id="AMY07339.1"/>
    </source>
</evidence>
<dbReference type="InterPro" id="IPR003538">
    <property type="entry name" value="TonB"/>
</dbReference>
<feature type="compositionally biased region" description="Gly residues" evidence="10">
    <location>
        <begin position="141"/>
        <end position="150"/>
    </location>
</feature>
<dbReference type="InterPro" id="IPR006260">
    <property type="entry name" value="TonB/TolA_C"/>
</dbReference>
<evidence type="ECO:0000256" key="8">
    <source>
        <dbReference type="ARBA" id="ARBA00022989"/>
    </source>
</evidence>
<comment type="subcellular location">
    <subcellularLocation>
        <location evidence="1">Cell inner membrane</location>
        <topology evidence="1">Single-pass membrane protein</topology>
        <orientation evidence="1">Periplasmic side</orientation>
    </subcellularLocation>
</comment>
<dbReference type="NCBIfam" id="TIGR01352">
    <property type="entry name" value="tonB_Cterm"/>
    <property type="match status" value="1"/>
</dbReference>
<keyword evidence="13" id="KW-1185">Reference proteome</keyword>
<dbReference type="EMBL" id="CP015136">
    <property type="protein sequence ID" value="AMY07339.1"/>
    <property type="molecule type" value="Genomic_DNA"/>
</dbReference>
<evidence type="ECO:0000256" key="9">
    <source>
        <dbReference type="ARBA" id="ARBA00023136"/>
    </source>
</evidence>
<keyword evidence="6" id="KW-0812">Transmembrane</keyword>
<dbReference type="InterPro" id="IPR051045">
    <property type="entry name" value="TonB-dependent_transducer"/>
</dbReference>
<gene>
    <name evidence="12" type="ORF">LuPra_00506</name>
</gene>
<reference evidence="13" key="2">
    <citation type="submission" date="2016-04" db="EMBL/GenBank/DDBJ databases">
        <title>First Complete Genome Sequence of a Subdivision 6 Acidobacterium.</title>
        <authorList>
            <person name="Huang S."/>
            <person name="Vieira S."/>
            <person name="Bunk B."/>
            <person name="Riedel T."/>
            <person name="Sproeer C."/>
            <person name="Overmann J."/>
        </authorList>
    </citation>
    <scope>NUCLEOTIDE SEQUENCE [LARGE SCALE GENOMIC DNA]</scope>
    <source>
        <strain evidence="13">DSM 100886 HEG_-6_39</strain>
    </source>
</reference>
<dbReference type="Proteomes" id="UP000076079">
    <property type="component" value="Chromosome"/>
</dbReference>
<keyword evidence="4" id="KW-1003">Cell membrane</keyword>
<dbReference type="GO" id="GO:0055085">
    <property type="term" value="P:transmembrane transport"/>
    <property type="evidence" value="ECO:0007669"/>
    <property type="project" value="InterPro"/>
</dbReference>
<keyword evidence="5" id="KW-0997">Cell inner membrane</keyword>
<dbReference type="Gene3D" id="3.30.1150.10">
    <property type="match status" value="1"/>
</dbReference>
<dbReference type="RefSeq" id="WP_110169301.1">
    <property type="nucleotide sequence ID" value="NZ_CP015136.1"/>
</dbReference>
<evidence type="ECO:0000256" key="3">
    <source>
        <dbReference type="ARBA" id="ARBA00022448"/>
    </source>
</evidence>
<protein>
    <submittedName>
        <fullName evidence="12">Transport protein TonB</fullName>
    </submittedName>
</protein>
<dbReference type="PANTHER" id="PTHR33446:SF2">
    <property type="entry name" value="PROTEIN TONB"/>
    <property type="match status" value="1"/>
</dbReference>
<keyword evidence="8" id="KW-1133">Transmembrane helix</keyword>
<reference evidence="12 13" key="1">
    <citation type="journal article" date="2016" name="Genome Announc.">
        <title>First Complete Genome Sequence of a Subdivision 6 Acidobacterium Strain.</title>
        <authorList>
            <person name="Huang S."/>
            <person name="Vieira S."/>
            <person name="Bunk B."/>
            <person name="Riedel T."/>
            <person name="Sproer C."/>
            <person name="Overmann J."/>
        </authorList>
    </citation>
    <scope>NUCLEOTIDE SEQUENCE [LARGE SCALE GENOMIC DNA]</scope>
    <source>
        <strain evidence="13">DSM 100886 HEG_-6_39</strain>
    </source>
</reference>
<keyword evidence="7" id="KW-0653">Protein transport</keyword>
<dbReference type="OrthoDB" id="117654at2"/>
<evidence type="ECO:0000256" key="4">
    <source>
        <dbReference type="ARBA" id="ARBA00022475"/>
    </source>
</evidence>
<dbReference type="GO" id="GO:0015031">
    <property type="term" value="P:protein transport"/>
    <property type="evidence" value="ECO:0007669"/>
    <property type="project" value="UniProtKB-KW"/>
</dbReference>
<evidence type="ECO:0000313" key="13">
    <source>
        <dbReference type="Proteomes" id="UP000076079"/>
    </source>
</evidence>
<dbReference type="AlphaFoldDB" id="A0A143PHV3"/>
<keyword evidence="3" id="KW-0813">Transport</keyword>
<dbReference type="GO" id="GO:0031992">
    <property type="term" value="F:energy transducer activity"/>
    <property type="evidence" value="ECO:0007669"/>
    <property type="project" value="InterPro"/>
</dbReference>
<keyword evidence="9" id="KW-0472">Membrane</keyword>
<feature type="region of interest" description="Disordered" evidence="10">
    <location>
        <begin position="141"/>
        <end position="278"/>
    </location>
</feature>
<evidence type="ECO:0000256" key="2">
    <source>
        <dbReference type="ARBA" id="ARBA00006555"/>
    </source>
</evidence>
<evidence type="ECO:0000256" key="10">
    <source>
        <dbReference type="SAM" id="MobiDB-lite"/>
    </source>
</evidence>
<dbReference type="GO" id="GO:0098797">
    <property type="term" value="C:plasma membrane protein complex"/>
    <property type="evidence" value="ECO:0007669"/>
    <property type="project" value="TreeGrafter"/>
</dbReference>
<evidence type="ECO:0000259" key="11">
    <source>
        <dbReference type="PROSITE" id="PS52015"/>
    </source>
</evidence>
<dbReference type="PANTHER" id="PTHR33446">
    <property type="entry name" value="PROTEIN TONB-RELATED"/>
    <property type="match status" value="1"/>
</dbReference>
<proteinExistence type="inferred from homology"/>
<comment type="similarity">
    <text evidence="2">Belongs to the TonB family.</text>
</comment>
<dbReference type="PATRIC" id="fig|1813736.3.peg.532"/>